<accession>A0A0D8BCI7</accession>
<evidence type="ECO:0000256" key="3">
    <source>
        <dbReference type="ARBA" id="ARBA00022630"/>
    </source>
</evidence>
<keyword evidence="3 5" id="KW-0285">Flavoprotein</keyword>
<name>A0A0D8BCI7_9ACTN</name>
<dbReference type="EMBL" id="JYFN01000033">
    <property type="protein sequence ID" value="KJE21679.1"/>
    <property type="molecule type" value="Genomic_DNA"/>
</dbReference>
<dbReference type="InterPro" id="IPR006091">
    <property type="entry name" value="Acyl-CoA_Oxase/DH_mid-dom"/>
</dbReference>
<keyword evidence="4 5" id="KW-0274">FAD</keyword>
<comment type="caution">
    <text evidence="10">The sequence shown here is derived from an EMBL/GenBank/DDBJ whole genome shotgun (WGS) entry which is preliminary data.</text>
</comment>
<evidence type="ECO:0000313" key="11">
    <source>
        <dbReference type="Proteomes" id="UP000032545"/>
    </source>
</evidence>
<feature type="domain" description="Acyl-CoA oxidase/dehydrogenase middle" evidence="8">
    <location>
        <begin position="195"/>
        <end position="288"/>
    </location>
</feature>
<dbReference type="PATRIC" id="fig|1502723.3.peg.3711"/>
<dbReference type="NCBIfam" id="NF008594">
    <property type="entry name" value="PRK11561.1"/>
    <property type="match status" value="1"/>
</dbReference>
<dbReference type="Pfam" id="PF00441">
    <property type="entry name" value="Acyl-CoA_dh_1"/>
    <property type="match status" value="1"/>
</dbReference>
<dbReference type="InterPro" id="IPR009075">
    <property type="entry name" value="AcylCo_DH/oxidase_C"/>
</dbReference>
<evidence type="ECO:0000256" key="4">
    <source>
        <dbReference type="ARBA" id="ARBA00022827"/>
    </source>
</evidence>
<dbReference type="PROSITE" id="PS00073">
    <property type="entry name" value="ACYL_COA_DH_2"/>
    <property type="match status" value="1"/>
</dbReference>
<dbReference type="InterPro" id="IPR036250">
    <property type="entry name" value="AcylCo_DH-like_C"/>
</dbReference>
<feature type="domain" description="Adaptive response protein AidB N-terminal" evidence="9">
    <location>
        <begin position="26"/>
        <end position="180"/>
    </location>
</feature>
<evidence type="ECO:0000256" key="5">
    <source>
        <dbReference type="RuleBase" id="RU362125"/>
    </source>
</evidence>
<feature type="domain" description="Acyl-CoA dehydrogenase/oxidase C-terminal" evidence="7">
    <location>
        <begin position="298"/>
        <end position="452"/>
    </location>
</feature>
<evidence type="ECO:0000259" key="7">
    <source>
        <dbReference type="Pfam" id="PF00441"/>
    </source>
</evidence>
<dbReference type="RefSeq" id="WP_044886570.1">
    <property type="nucleotide sequence ID" value="NZ_JYFN01000033.1"/>
</dbReference>
<dbReference type="GO" id="GO:0003995">
    <property type="term" value="F:acyl-CoA dehydrogenase activity"/>
    <property type="evidence" value="ECO:0007669"/>
    <property type="project" value="InterPro"/>
</dbReference>
<gene>
    <name evidence="10" type="ORF">FF36_04014</name>
</gene>
<dbReference type="AlphaFoldDB" id="A0A0D8BCI7"/>
<evidence type="ECO:0000313" key="10">
    <source>
        <dbReference type="EMBL" id="KJE21679.1"/>
    </source>
</evidence>
<dbReference type="OrthoDB" id="9771038at2"/>
<comment type="cofactor">
    <cofactor evidence="1 5">
        <name>FAD</name>
        <dbReference type="ChEBI" id="CHEBI:57692"/>
    </cofactor>
</comment>
<feature type="region of interest" description="Disordered" evidence="6">
    <location>
        <begin position="1"/>
        <end position="36"/>
    </location>
</feature>
<sequence>MSSSIEAQRPTVAPRSSPGRTHEVTNQPPPLVGHDASADPALLAALVREGAGWHADALRRLGRLAGTEQARRWAEEADRFPPELRTHDRYGNRVDEVDFHPSWHALLEVAVREGLTGAPWTDPRPGAHVARAANILVWGTVEQGHLCPVSMTYAAVPALRAAPDLAARYEPLLASRIYDPGLRPPEGKAGLLAGMGMTEKQGGSDVRANTTTATPAVDGTYRLRGHKWFTSAPMNDVFLVLAQAPGGLSCFWVPRVLPDGSRNTFRIQRLKDKLGNRSNASSEPEFDDTVAWLVGAEGRGVRVIIEMVAMTRLDASLGSAAGMRAAVTAAAHHVRHRRAFGTRLIDAPLMRNVLADLALESEAATTLVLRVAGAVDRAARGDRDEQAFKRLATAVTKYWVCKRAPGVAAEALECLGGNGYVEESGMPRLYREAPLNGIWEGSGNVNALDVLRAFDREPDGLDALSVQIEAARGADARLDRAWDRLRAELPRAAADPFAARRVVERLALVMQGSLLVRHAPPAVADAFCASRMAGDGGLAFGTLPSGVDVAGILDRIASVDTTTDSVGDIRHGQDDSGISL</sequence>
<comment type="similarity">
    <text evidence="2 5">Belongs to the acyl-CoA dehydrogenase family.</text>
</comment>
<dbReference type="InterPro" id="IPR052904">
    <property type="entry name" value="Acyl-CoA_dehydrogenase-like"/>
</dbReference>
<dbReference type="PANTHER" id="PTHR42707:SF3">
    <property type="entry name" value="ACYL-COA DEHYDROGENASE AIDB-RELATED"/>
    <property type="match status" value="1"/>
</dbReference>
<keyword evidence="11" id="KW-1185">Reference proteome</keyword>
<dbReference type="InterPro" id="IPR041504">
    <property type="entry name" value="AidB_N"/>
</dbReference>
<dbReference type="SUPFAM" id="SSF47203">
    <property type="entry name" value="Acyl-CoA dehydrogenase C-terminal domain-like"/>
    <property type="match status" value="1"/>
</dbReference>
<dbReference type="InterPro" id="IPR006089">
    <property type="entry name" value="Acyl-CoA_DH_CS"/>
</dbReference>
<dbReference type="SUPFAM" id="SSF56645">
    <property type="entry name" value="Acyl-CoA dehydrogenase NM domain-like"/>
    <property type="match status" value="1"/>
</dbReference>
<proteinExistence type="inferred from homology"/>
<evidence type="ECO:0000259" key="9">
    <source>
        <dbReference type="Pfam" id="PF18158"/>
    </source>
</evidence>
<keyword evidence="5" id="KW-0560">Oxidoreductase</keyword>
<dbReference type="Gene3D" id="2.40.110.20">
    <property type="match status" value="1"/>
</dbReference>
<dbReference type="Pfam" id="PF18158">
    <property type="entry name" value="AidB_N"/>
    <property type="match status" value="1"/>
</dbReference>
<evidence type="ECO:0000256" key="6">
    <source>
        <dbReference type="SAM" id="MobiDB-lite"/>
    </source>
</evidence>
<dbReference type="Proteomes" id="UP000032545">
    <property type="component" value="Unassembled WGS sequence"/>
</dbReference>
<dbReference type="Gene3D" id="6.10.250.600">
    <property type="match status" value="1"/>
</dbReference>
<evidence type="ECO:0000259" key="8">
    <source>
        <dbReference type="Pfam" id="PF02770"/>
    </source>
</evidence>
<reference evidence="11" key="1">
    <citation type="submission" date="2015-02" db="EMBL/GenBank/DDBJ databases">
        <title>Draft Genome of Frankia sp. CpI1-S.</title>
        <authorList>
            <person name="Oshone R.T."/>
            <person name="Ngom M."/>
            <person name="Ghodhbane-Gtari F."/>
            <person name="Gtari M."/>
            <person name="Morris K."/>
            <person name="Thomas K."/>
            <person name="Sen A."/>
            <person name="Tisa L.S."/>
        </authorList>
    </citation>
    <scope>NUCLEOTIDE SEQUENCE [LARGE SCALE GENOMIC DNA]</scope>
    <source>
        <strain evidence="11">CpI1-S</strain>
    </source>
</reference>
<dbReference type="Gene3D" id="1.20.140.10">
    <property type="entry name" value="Butyryl-CoA Dehydrogenase, subunit A, domain 3"/>
    <property type="match status" value="1"/>
</dbReference>
<reference evidence="10 11" key="2">
    <citation type="journal article" date="2016" name="Genome Announc.">
        <title>Permanent Draft Genome Sequences for Two Variants of Frankia sp. Strain CpI1, the First Frankia Strain Isolated from Root Nodules of Comptonia peregrina.</title>
        <authorList>
            <person name="Oshone R."/>
            <person name="Hurst S.G.IV."/>
            <person name="Abebe-Akele F."/>
            <person name="Simpson S."/>
            <person name="Morris K."/>
            <person name="Thomas W.K."/>
            <person name="Tisa L.S."/>
        </authorList>
    </citation>
    <scope>NUCLEOTIDE SEQUENCE [LARGE SCALE GENOMIC DNA]</scope>
    <source>
        <strain evidence="11">CpI1-S</strain>
    </source>
</reference>
<evidence type="ECO:0000256" key="2">
    <source>
        <dbReference type="ARBA" id="ARBA00009347"/>
    </source>
</evidence>
<dbReference type="Pfam" id="PF02770">
    <property type="entry name" value="Acyl-CoA_dh_M"/>
    <property type="match status" value="1"/>
</dbReference>
<evidence type="ECO:0000256" key="1">
    <source>
        <dbReference type="ARBA" id="ARBA00001974"/>
    </source>
</evidence>
<organism evidence="10 11">
    <name type="scientific">Frankia torreyi</name>
    <dbReference type="NCBI Taxonomy" id="1856"/>
    <lineage>
        <taxon>Bacteria</taxon>
        <taxon>Bacillati</taxon>
        <taxon>Actinomycetota</taxon>
        <taxon>Actinomycetes</taxon>
        <taxon>Frankiales</taxon>
        <taxon>Frankiaceae</taxon>
        <taxon>Frankia</taxon>
    </lineage>
</organism>
<dbReference type="PROSITE" id="PS00072">
    <property type="entry name" value="ACYL_COA_DH_1"/>
    <property type="match status" value="1"/>
</dbReference>
<dbReference type="PANTHER" id="PTHR42707">
    <property type="entry name" value="ACYL-COA DEHYDROGENASE"/>
    <property type="match status" value="1"/>
</dbReference>
<protein>
    <submittedName>
        <fullName evidence="10">Acyl-CoA dehydrogenase</fullName>
    </submittedName>
</protein>
<dbReference type="InterPro" id="IPR009100">
    <property type="entry name" value="AcylCoA_DH/oxidase_NM_dom_sf"/>
</dbReference>